<feature type="active site" description="Proton donor/acceptor" evidence="6">
    <location>
        <position position="186"/>
    </location>
</feature>
<dbReference type="GO" id="GO:0004139">
    <property type="term" value="F:deoxyribose-phosphate aldolase activity"/>
    <property type="evidence" value="ECO:0007669"/>
    <property type="project" value="UniProtKB-UniRule"/>
</dbReference>
<dbReference type="EC" id="4.1.2.4" evidence="6"/>
<dbReference type="Proteomes" id="UP000178857">
    <property type="component" value="Unassembled WGS sequence"/>
</dbReference>
<evidence type="ECO:0000256" key="4">
    <source>
        <dbReference type="ARBA" id="ARBA00023270"/>
    </source>
</evidence>
<evidence type="ECO:0000313" key="7">
    <source>
        <dbReference type="EMBL" id="OGK52914.1"/>
    </source>
</evidence>
<dbReference type="Pfam" id="PF01791">
    <property type="entry name" value="DeoC"/>
    <property type="match status" value="1"/>
</dbReference>
<dbReference type="CDD" id="cd00959">
    <property type="entry name" value="DeoC"/>
    <property type="match status" value="1"/>
</dbReference>
<evidence type="ECO:0000256" key="2">
    <source>
        <dbReference type="ARBA" id="ARBA00022490"/>
    </source>
</evidence>
<evidence type="ECO:0000313" key="8">
    <source>
        <dbReference type="Proteomes" id="UP000178857"/>
    </source>
</evidence>
<dbReference type="PANTHER" id="PTHR10889">
    <property type="entry name" value="DEOXYRIBOSE-PHOSPHATE ALDOLASE"/>
    <property type="match status" value="1"/>
</dbReference>
<dbReference type="UniPathway" id="UPA00002">
    <property type="reaction ID" value="UER00468"/>
</dbReference>
<dbReference type="InterPro" id="IPR011343">
    <property type="entry name" value="DeoC"/>
</dbReference>
<dbReference type="NCBIfam" id="TIGR00126">
    <property type="entry name" value="deoC"/>
    <property type="match status" value="1"/>
</dbReference>
<comment type="function">
    <text evidence="6">Catalyzes a reversible aldol reaction between acetaldehyde and D-glyceraldehyde 3-phosphate to generate 2-deoxy-D-ribose 5-phosphate.</text>
</comment>
<sequence length="230" mass="25206">MDKRSLASYLDLANHEQKSAEEDIKKLCGQVRQYHFHSAFVNPYYVALAKKIIENRAAVGTVISFPLGQEGLDVKVFSSLWAVKQGADELDIANNVGFFKMGRFEKAKEEMKTIVKEVKKKRKQTIIKFIIETGHLSEAEIKKAAVAILTSGADFIKICSGMGPRGASLEDVKLIRSIVGQKIKLKAAGGISTYKQAADFITAGVDRMGSSHAVEIVLEKSLKSLSGKSE</sequence>
<dbReference type="InterPro" id="IPR028581">
    <property type="entry name" value="DeoC_typeI"/>
</dbReference>
<dbReference type="GO" id="GO:0009264">
    <property type="term" value="P:deoxyribonucleotide catabolic process"/>
    <property type="evidence" value="ECO:0007669"/>
    <property type="project" value="UniProtKB-UniRule"/>
</dbReference>
<comment type="pathway">
    <text evidence="6">Carbohydrate degradation; 2-deoxy-D-ribose 1-phosphate degradation; D-glyceraldehyde 3-phosphate and acetaldehyde from 2-deoxy-alpha-D-ribose 1-phosphate: step 2/2.</text>
</comment>
<dbReference type="SMART" id="SM01133">
    <property type="entry name" value="DeoC"/>
    <property type="match status" value="1"/>
</dbReference>
<comment type="catalytic activity">
    <reaction evidence="5 6">
        <text>2-deoxy-D-ribose 5-phosphate = D-glyceraldehyde 3-phosphate + acetaldehyde</text>
        <dbReference type="Rhea" id="RHEA:12821"/>
        <dbReference type="ChEBI" id="CHEBI:15343"/>
        <dbReference type="ChEBI" id="CHEBI:59776"/>
        <dbReference type="ChEBI" id="CHEBI:62877"/>
        <dbReference type="EC" id="4.1.2.4"/>
    </reaction>
</comment>
<gene>
    <name evidence="6" type="primary">deoC</name>
    <name evidence="7" type="ORF">A2970_00140</name>
</gene>
<dbReference type="SUPFAM" id="SSF51569">
    <property type="entry name" value="Aldolase"/>
    <property type="match status" value="1"/>
</dbReference>
<dbReference type="EMBL" id="MGAT01000010">
    <property type="protein sequence ID" value="OGK52914.1"/>
    <property type="molecule type" value="Genomic_DNA"/>
</dbReference>
<comment type="caution">
    <text evidence="7">The sequence shown here is derived from an EMBL/GenBank/DDBJ whole genome shotgun (WGS) entry which is preliminary data.</text>
</comment>
<keyword evidence="2 6" id="KW-0963">Cytoplasm</keyword>
<dbReference type="HAMAP" id="MF_00114">
    <property type="entry name" value="DeoC_type1"/>
    <property type="match status" value="1"/>
</dbReference>
<evidence type="ECO:0000256" key="5">
    <source>
        <dbReference type="ARBA" id="ARBA00048791"/>
    </source>
</evidence>
<dbReference type="PANTHER" id="PTHR10889:SF1">
    <property type="entry name" value="DEOXYRIBOSE-PHOSPHATE ALDOLASE"/>
    <property type="match status" value="1"/>
</dbReference>
<dbReference type="GO" id="GO:0005737">
    <property type="term" value="C:cytoplasm"/>
    <property type="evidence" value="ECO:0007669"/>
    <property type="project" value="UniProtKB-SubCell"/>
</dbReference>
<comment type="similarity">
    <text evidence="1 6">Belongs to the DeoC/FbaB aldolase family. DeoC type 1 subfamily.</text>
</comment>
<feature type="active site" description="Proton donor/acceptor" evidence="6">
    <location>
        <position position="91"/>
    </location>
</feature>
<dbReference type="GO" id="GO:0006018">
    <property type="term" value="P:2-deoxyribose 1-phosphate catabolic process"/>
    <property type="evidence" value="ECO:0007669"/>
    <property type="project" value="UniProtKB-UniRule"/>
</dbReference>
<keyword evidence="4 6" id="KW-0704">Schiff base</keyword>
<dbReference type="AlphaFoldDB" id="A0A1F7JBD5"/>
<dbReference type="Gene3D" id="3.20.20.70">
    <property type="entry name" value="Aldolase class I"/>
    <property type="match status" value="1"/>
</dbReference>
<organism evidence="7 8">
    <name type="scientific">Candidatus Roizmanbacteria bacterium RIFCSPLOWO2_01_FULL_44_13</name>
    <dbReference type="NCBI Taxonomy" id="1802069"/>
    <lineage>
        <taxon>Bacteria</taxon>
        <taxon>Candidatus Roizmaniibacteriota</taxon>
    </lineage>
</organism>
<name>A0A1F7JBD5_9BACT</name>
<dbReference type="PIRSF" id="PIRSF001357">
    <property type="entry name" value="DeoC"/>
    <property type="match status" value="1"/>
</dbReference>
<proteinExistence type="inferred from homology"/>
<accession>A0A1F7JBD5</accession>
<feature type="active site" description="Schiff-base intermediate with acetaldehyde" evidence="6">
    <location>
        <position position="157"/>
    </location>
</feature>
<dbReference type="GO" id="GO:0016052">
    <property type="term" value="P:carbohydrate catabolic process"/>
    <property type="evidence" value="ECO:0007669"/>
    <property type="project" value="TreeGrafter"/>
</dbReference>
<reference evidence="7 8" key="1">
    <citation type="journal article" date="2016" name="Nat. Commun.">
        <title>Thousands of microbial genomes shed light on interconnected biogeochemical processes in an aquifer system.</title>
        <authorList>
            <person name="Anantharaman K."/>
            <person name="Brown C.T."/>
            <person name="Hug L.A."/>
            <person name="Sharon I."/>
            <person name="Castelle C.J."/>
            <person name="Probst A.J."/>
            <person name="Thomas B.C."/>
            <person name="Singh A."/>
            <person name="Wilkins M.J."/>
            <person name="Karaoz U."/>
            <person name="Brodie E.L."/>
            <person name="Williams K.H."/>
            <person name="Hubbard S.S."/>
            <person name="Banfield J.F."/>
        </authorList>
    </citation>
    <scope>NUCLEOTIDE SEQUENCE [LARGE SCALE GENOMIC DNA]</scope>
</reference>
<comment type="subcellular location">
    <subcellularLocation>
        <location evidence="6">Cytoplasm</location>
    </subcellularLocation>
</comment>
<evidence type="ECO:0000256" key="6">
    <source>
        <dbReference type="HAMAP-Rule" id="MF_00114"/>
    </source>
</evidence>
<dbReference type="InterPro" id="IPR013785">
    <property type="entry name" value="Aldolase_TIM"/>
</dbReference>
<dbReference type="InterPro" id="IPR002915">
    <property type="entry name" value="DeoC/FbaB/LacD_aldolase"/>
</dbReference>
<evidence type="ECO:0000256" key="3">
    <source>
        <dbReference type="ARBA" id="ARBA00023239"/>
    </source>
</evidence>
<dbReference type="STRING" id="1802069.A2970_00140"/>
<protein>
    <recommendedName>
        <fullName evidence="6">Deoxyribose-phosphate aldolase</fullName>
        <shortName evidence="6">DERA</shortName>
        <ecNumber evidence="6">4.1.2.4</ecNumber>
    </recommendedName>
    <alternativeName>
        <fullName evidence="6">2-deoxy-D-ribose 5-phosphate aldolase</fullName>
    </alternativeName>
    <alternativeName>
        <fullName evidence="6">Phosphodeoxyriboaldolase</fullName>
        <shortName evidence="6">Deoxyriboaldolase</shortName>
    </alternativeName>
</protein>
<evidence type="ECO:0000256" key="1">
    <source>
        <dbReference type="ARBA" id="ARBA00010936"/>
    </source>
</evidence>
<keyword evidence="3 6" id="KW-0456">Lyase</keyword>